<dbReference type="PATRIC" id="fig|2162.9.peg.83"/>
<accession>A0A090I0V2</accession>
<evidence type="ECO:0000313" key="1">
    <source>
        <dbReference type="EMBL" id="CEA12444.1"/>
    </source>
</evidence>
<reference evidence="1" key="1">
    <citation type="submission" date="2014-08" db="EMBL/GenBank/DDBJ databases">
        <authorList>
            <person name="Wibberg D."/>
        </authorList>
    </citation>
    <scope>NUCLEOTIDE SEQUENCE</scope>
</reference>
<sequence length="111" mass="12696">MGNMESKKSNTLLSDDLWKIKKYTNNVFKKVGSDNYRQKIAYKLLNTAKISNQSEFFSILLRALNTQKTDYDVKKLAEKLQEIYPLTSKNFENVAYSIIMGIMAVKSDGGN</sequence>
<gene>
    <name evidence="1" type="ORF">DSM1535_0078</name>
</gene>
<name>A0A090I0V2_METFO</name>
<organism evidence="1">
    <name type="scientific">Methanobacterium formicicum</name>
    <dbReference type="NCBI Taxonomy" id="2162"/>
    <lineage>
        <taxon>Archaea</taxon>
        <taxon>Methanobacteriati</taxon>
        <taxon>Methanobacteriota</taxon>
        <taxon>Methanomada group</taxon>
        <taxon>Methanobacteria</taxon>
        <taxon>Methanobacteriales</taxon>
        <taxon>Methanobacteriaceae</taxon>
        <taxon>Methanobacterium</taxon>
    </lineage>
</organism>
<dbReference type="RefSeq" id="WP_048071792.1">
    <property type="nucleotide sequence ID" value="NZ_JARVXG010000031.1"/>
</dbReference>
<dbReference type="EMBL" id="LN515531">
    <property type="protein sequence ID" value="CEA12444.1"/>
    <property type="molecule type" value="Genomic_DNA"/>
</dbReference>
<dbReference type="KEGG" id="mfi:DSM1535_0078"/>
<dbReference type="AlphaFoldDB" id="A0A090I0V2"/>
<protein>
    <submittedName>
        <fullName evidence="1">Uncharacterized protein</fullName>
    </submittedName>
</protein>
<proteinExistence type="predicted"/>